<accession>A0ABN0ZF28</accession>
<dbReference type="InterPro" id="IPR016047">
    <property type="entry name" value="M23ase_b-sheet_dom"/>
</dbReference>
<dbReference type="RefSeq" id="WP_344084856.1">
    <property type="nucleotide sequence ID" value="NZ_BAAAHB010000003.1"/>
</dbReference>
<evidence type="ECO:0000313" key="2">
    <source>
        <dbReference type="EMBL" id="GAA0445747.1"/>
    </source>
</evidence>
<comment type="caution">
    <text evidence="2">The sequence shown here is derived from an EMBL/GenBank/DDBJ whole genome shotgun (WGS) entry which is preliminary data.</text>
</comment>
<protein>
    <submittedName>
        <fullName evidence="2">M23 family metallopeptidase</fullName>
    </submittedName>
</protein>
<evidence type="ECO:0000259" key="1">
    <source>
        <dbReference type="Pfam" id="PF01551"/>
    </source>
</evidence>
<dbReference type="InterPro" id="IPR011055">
    <property type="entry name" value="Dup_hybrid_motif"/>
</dbReference>
<reference evidence="2 3" key="1">
    <citation type="journal article" date="2019" name="Int. J. Syst. Evol. Microbiol.">
        <title>The Global Catalogue of Microorganisms (GCM) 10K type strain sequencing project: providing services to taxonomists for standard genome sequencing and annotation.</title>
        <authorList>
            <consortium name="The Broad Institute Genomics Platform"/>
            <consortium name="The Broad Institute Genome Sequencing Center for Infectious Disease"/>
            <person name="Wu L."/>
            <person name="Ma J."/>
        </authorList>
    </citation>
    <scope>NUCLEOTIDE SEQUENCE [LARGE SCALE GENOMIC DNA]</scope>
    <source>
        <strain evidence="2 3">JCM 10649</strain>
    </source>
</reference>
<dbReference type="CDD" id="cd12797">
    <property type="entry name" value="M23_peptidase"/>
    <property type="match status" value="1"/>
</dbReference>
<dbReference type="PANTHER" id="PTHR21666:SF270">
    <property type="entry name" value="MUREIN HYDROLASE ACTIVATOR ENVC"/>
    <property type="match status" value="1"/>
</dbReference>
<keyword evidence="3" id="KW-1185">Reference proteome</keyword>
<dbReference type="EMBL" id="BAAAHB010000003">
    <property type="protein sequence ID" value="GAA0445747.1"/>
    <property type="molecule type" value="Genomic_DNA"/>
</dbReference>
<proteinExistence type="predicted"/>
<dbReference type="PANTHER" id="PTHR21666">
    <property type="entry name" value="PEPTIDASE-RELATED"/>
    <property type="match status" value="1"/>
</dbReference>
<organism evidence="2 3">
    <name type="scientific">Streptomyces stramineus</name>
    <dbReference type="NCBI Taxonomy" id="173861"/>
    <lineage>
        <taxon>Bacteria</taxon>
        <taxon>Bacillati</taxon>
        <taxon>Actinomycetota</taxon>
        <taxon>Actinomycetes</taxon>
        <taxon>Kitasatosporales</taxon>
        <taxon>Streptomycetaceae</taxon>
        <taxon>Streptomyces</taxon>
    </lineage>
</organism>
<dbReference type="Gene3D" id="2.70.70.10">
    <property type="entry name" value="Glucose Permease (Domain IIA)"/>
    <property type="match status" value="1"/>
</dbReference>
<dbReference type="Pfam" id="PF01551">
    <property type="entry name" value="Peptidase_M23"/>
    <property type="match status" value="1"/>
</dbReference>
<dbReference type="SUPFAM" id="SSF51261">
    <property type="entry name" value="Duplicated hybrid motif"/>
    <property type="match status" value="1"/>
</dbReference>
<feature type="domain" description="M23ase beta-sheet core" evidence="1">
    <location>
        <begin position="242"/>
        <end position="339"/>
    </location>
</feature>
<dbReference type="Proteomes" id="UP001499895">
    <property type="component" value="Unassembled WGS sequence"/>
</dbReference>
<evidence type="ECO:0000313" key="3">
    <source>
        <dbReference type="Proteomes" id="UP001499895"/>
    </source>
</evidence>
<dbReference type="InterPro" id="IPR050570">
    <property type="entry name" value="Cell_wall_metabolism_enzyme"/>
</dbReference>
<gene>
    <name evidence="2" type="ORF">GCM10009544_05620</name>
</gene>
<sequence length="350" mass="36838">MVLCALCAVVSPPLVFDLPAAGRAPERLTKVTSEVFRLAEEAGRARQRYERVRRAARAQRARAAEIGALLRNRRIVSAILRDDVGAAARAQYRTGGFTAVGSTRAADDPVELVDLQAPAVRRRARLGRLLDQNVRAGRQLAAEERSLAASRPALDKDTERLRTAELAAEKRLAAARGELNAMAQAAVASGNCVPLDSLDGLAAEVGAAAGQEEAVEGDWARPVTAYRLTAGFGGVGANWAKGHTGQDFAVPIGTPVRSIGAGTVVAAGCGGPFGISMVVRHEGGWYSQYAHLSAPFVTPGQELRAGQWLGLSGTTGNSTGPHLHFEIRTTPGFGSAVDPVRWLGARGVRL</sequence>
<name>A0ABN0ZF28_9ACTN</name>